<feature type="domain" description="Apiosidase-like catalytic" evidence="1">
    <location>
        <begin position="91"/>
        <end position="346"/>
    </location>
</feature>
<dbReference type="AlphaFoldDB" id="A0A2Y9BED5"/>
<comment type="caution">
    <text evidence="4">The sequence shown here is derived from an EMBL/GenBank/DDBJ whole genome shotgun (WGS) entry which is preliminary data.</text>
</comment>
<dbReference type="Gene3D" id="2.60.40.3950">
    <property type="match status" value="1"/>
</dbReference>
<dbReference type="Pfam" id="PF13204">
    <property type="entry name" value="Apiosidase"/>
    <property type="match status" value="1"/>
</dbReference>
<feature type="domain" description="DUF5605" evidence="3">
    <location>
        <begin position="438"/>
        <end position="499"/>
    </location>
</feature>
<dbReference type="InterPro" id="IPR041239">
    <property type="entry name" value="DUF5605"/>
</dbReference>
<dbReference type="PANTHER" id="PTHR37836">
    <property type="entry name" value="LMO1036 PROTEIN"/>
    <property type="match status" value="1"/>
</dbReference>
<evidence type="ECO:0000259" key="1">
    <source>
        <dbReference type="Pfam" id="PF13204"/>
    </source>
</evidence>
<keyword evidence="5" id="KW-1185">Reference proteome</keyword>
<dbReference type="PANTHER" id="PTHR37836:SF2">
    <property type="entry name" value="DUF4038 DOMAIN-CONTAINING PROTEIN"/>
    <property type="match status" value="1"/>
</dbReference>
<protein>
    <submittedName>
        <fullName evidence="4">Uncharacterized protein DUF5060</fullName>
    </submittedName>
</protein>
<dbReference type="Pfam" id="PF18310">
    <property type="entry name" value="DUF5605"/>
    <property type="match status" value="1"/>
</dbReference>
<proteinExistence type="predicted"/>
<evidence type="ECO:0000313" key="4">
    <source>
        <dbReference type="EMBL" id="PWJ29533.1"/>
    </source>
</evidence>
<dbReference type="EMBL" id="QGDL01000006">
    <property type="protein sequence ID" value="PWJ29533.1"/>
    <property type="molecule type" value="Genomic_DNA"/>
</dbReference>
<accession>A0A2Y9BED5</accession>
<dbReference type="InterPro" id="IPR013783">
    <property type="entry name" value="Ig-like_fold"/>
</dbReference>
<organism evidence="4 5">
    <name type="scientific">Faecalicatena orotica</name>
    <dbReference type="NCBI Taxonomy" id="1544"/>
    <lineage>
        <taxon>Bacteria</taxon>
        <taxon>Bacillati</taxon>
        <taxon>Bacillota</taxon>
        <taxon>Clostridia</taxon>
        <taxon>Lachnospirales</taxon>
        <taxon>Lachnospiraceae</taxon>
        <taxon>Faecalicatena</taxon>
    </lineage>
</organism>
<evidence type="ECO:0000313" key="5">
    <source>
        <dbReference type="Proteomes" id="UP000245845"/>
    </source>
</evidence>
<gene>
    <name evidence="4" type="ORF">A8806_106272</name>
</gene>
<feature type="domain" description="DUF5060" evidence="2">
    <location>
        <begin position="2"/>
        <end position="65"/>
    </location>
</feature>
<dbReference type="InterPro" id="IPR032260">
    <property type="entry name" value="DUF5060"/>
</dbReference>
<dbReference type="InterPro" id="IPR025277">
    <property type="entry name" value="Apiosidase-like_cat_dom"/>
</dbReference>
<dbReference type="RefSeq" id="WP_181368676.1">
    <property type="nucleotide sequence ID" value="NZ_BAAACK010000026.1"/>
</dbReference>
<name>A0A2Y9BED5_9FIRM</name>
<dbReference type="Proteomes" id="UP000245845">
    <property type="component" value="Unassembled WGS sequence"/>
</dbReference>
<dbReference type="SUPFAM" id="SSF51445">
    <property type="entry name" value="(Trans)glycosidases"/>
    <property type="match status" value="1"/>
</dbReference>
<sequence length="504" mass="58727">MKCYEMFELKFSGPAPEGSRAEADVAAVFRCGDDEKTVKGFYDGDGIYKVRFLPQQTGTYSWKVEGVVQAEGTAECTASDKSHGMVQAVGTHFEYEDGTKYLPFGTTIYALAHQTEDIITQTLESLEKAPFNKVRHCIFPKHYDYNHNDPEFYPFEKDAEGNWDVHHPCLAYWKHFEEIVTRMGEMGIETDLILFHAYDRWGFAFLNMEECRVYLDYVMRRLAAYPYIWWSMANEYDIMFNHTIEDWYEIERIITEEDPYHHLLSNHNCMKLYDFSRPAVTHCCVQTIAMYKADEWQKRFRKPVVFDECCYEGDLQHEWGNISGFEMVNRFWCACAKGAYVTHGETFIDDQDVLWWAKGGKLKGESPKRIAFLKDLMYGLPAYVTPWDEPVWEDFENATEKKTGSMEDNPFFKLMGSLDGENREIIQMKNAQYSGCCGEEVFLKYYARQCARVSSIHLPKDKKYRIEVIDVWDMTRETLIEEASGTTQLQLPGKEGIAVLAVRR</sequence>
<dbReference type="Gene3D" id="3.20.20.80">
    <property type="entry name" value="Glycosidases"/>
    <property type="match status" value="1"/>
</dbReference>
<reference evidence="4 5" key="1">
    <citation type="submission" date="2018-05" db="EMBL/GenBank/DDBJ databases">
        <title>The Hungate 1000. A catalogue of reference genomes from the rumen microbiome.</title>
        <authorList>
            <person name="Kelly W."/>
        </authorList>
    </citation>
    <scope>NUCLEOTIDE SEQUENCE [LARGE SCALE GENOMIC DNA]</scope>
    <source>
        <strain evidence="4 5">NLAE-zl-C242</strain>
    </source>
</reference>
<dbReference type="Gene3D" id="2.60.40.10">
    <property type="entry name" value="Immunoglobulins"/>
    <property type="match status" value="1"/>
</dbReference>
<evidence type="ECO:0000259" key="2">
    <source>
        <dbReference type="Pfam" id="PF16586"/>
    </source>
</evidence>
<evidence type="ECO:0000259" key="3">
    <source>
        <dbReference type="Pfam" id="PF18310"/>
    </source>
</evidence>
<dbReference type="InterPro" id="IPR017853">
    <property type="entry name" value="GH"/>
</dbReference>
<dbReference type="Pfam" id="PF16586">
    <property type="entry name" value="DUF5060"/>
    <property type="match status" value="1"/>
</dbReference>